<dbReference type="SUPFAM" id="SSF49899">
    <property type="entry name" value="Concanavalin A-like lectins/glucanases"/>
    <property type="match status" value="1"/>
</dbReference>
<comment type="caution">
    <text evidence="5">The sequence shown here is derived from an EMBL/GenBank/DDBJ whole genome shotgun (WGS) entry which is preliminary data.</text>
</comment>
<evidence type="ECO:0000256" key="1">
    <source>
        <dbReference type="ARBA" id="ARBA00022734"/>
    </source>
</evidence>
<dbReference type="InterPro" id="IPR001079">
    <property type="entry name" value="Galectin_CRD"/>
</dbReference>
<organism evidence="5 6">
    <name type="scientific">Clavelina lepadiformis</name>
    <name type="common">Light-bulb sea squirt</name>
    <name type="synonym">Ascidia lepadiformis</name>
    <dbReference type="NCBI Taxonomy" id="159417"/>
    <lineage>
        <taxon>Eukaryota</taxon>
        <taxon>Metazoa</taxon>
        <taxon>Chordata</taxon>
        <taxon>Tunicata</taxon>
        <taxon>Ascidiacea</taxon>
        <taxon>Aplousobranchia</taxon>
        <taxon>Clavelinidae</taxon>
        <taxon>Clavelina</taxon>
    </lineage>
</organism>
<dbReference type="Gene3D" id="2.60.120.200">
    <property type="match status" value="1"/>
</dbReference>
<gene>
    <name evidence="5" type="ORF">CVLEPA_LOCUS20733</name>
</gene>
<keyword evidence="6" id="KW-1185">Reference proteome</keyword>
<evidence type="ECO:0000256" key="2">
    <source>
        <dbReference type="RuleBase" id="RU102079"/>
    </source>
</evidence>
<evidence type="ECO:0000313" key="6">
    <source>
        <dbReference type="Proteomes" id="UP001642483"/>
    </source>
</evidence>
<dbReference type="EMBL" id="CAWYQH010000108">
    <property type="protein sequence ID" value="CAK8688753.1"/>
    <property type="molecule type" value="Genomic_DNA"/>
</dbReference>
<dbReference type="InterPro" id="IPR013320">
    <property type="entry name" value="ConA-like_dom_sf"/>
</dbReference>
<feature type="domain" description="Galectin" evidence="4">
    <location>
        <begin position="1"/>
        <end position="73"/>
    </location>
</feature>
<dbReference type="Proteomes" id="UP001642483">
    <property type="component" value="Unassembled WGS sequence"/>
</dbReference>
<evidence type="ECO:0000259" key="4">
    <source>
        <dbReference type="PROSITE" id="PS51304"/>
    </source>
</evidence>
<evidence type="ECO:0000256" key="3">
    <source>
        <dbReference type="SAM" id="MobiDB-lite"/>
    </source>
</evidence>
<dbReference type="PROSITE" id="PS51304">
    <property type="entry name" value="GALECTIN"/>
    <property type="match status" value="1"/>
</dbReference>
<proteinExistence type="predicted"/>
<keyword evidence="1 2" id="KW-0430">Lectin</keyword>
<protein>
    <recommendedName>
        <fullName evidence="2">Galectin</fullName>
    </recommendedName>
</protein>
<feature type="region of interest" description="Disordered" evidence="3">
    <location>
        <begin position="1"/>
        <end position="21"/>
    </location>
</feature>
<evidence type="ECO:0000313" key="5">
    <source>
        <dbReference type="EMBL" id="CAK8688753.1"/>
    </source>
</evidence>
<dbReference type="Pfam" id="PF00337">
    <property type="entry name" value="Gal-bind_lectin"/>
    <property type="match status" value="1"/>
</dbReference>
<reference evidence="5 6" key="1">
    <citation type="submission" date="2024-02" db="EMBL/GenBank/DDBJ databases">
        <authorList>
            <person name="Daric V."/>
            <person name="Darras S."/>
        </authorList>
    </citation>
    <scope>NUCLEOTIDE SEQUENCE [LARGE SCALE GENOMIC DNA]</scope>
</reference>
<accession>A0ABP0GBA5</accession>
<sequence length="73" mass="8787">MENQAQQQKQPDTQQQQNQTVIQQMDISVDSEAFHVYVDNQHIFDFNHRYRPISDIKFLEVNDIFDLKEVTFN</sequence>
<name>A0ABP0GBA5_CLALP</name>